<evidence type="ECO:0000313" key="3">
    <source>
        <dbReference type="EMBL" id="TDR79710.1"/>
    </source>
</evidence>
<keyword evidence="2" id="KW-1133">Transmembrane helix</keyword>
<feature type="compositionally biased region" description="Polar residues" evidence="1">
    <location>
        <begin position="242"/>
        <end position="251"/>
    </location>
</feature>
<accession>A0A4R7B4X9</accession>
<dbReference type="AlphaFoldDB" id="A0A4R7B4X9"/>
<reference evidence="3 4" key="1">
    <citation type="submission" date="2019-03" db="EMBL/GenBank/DDBJ databases">
        <title>Genomic Encyclopedia of Type Strains, Phase III (KMG-III): the genomes of soil and plant-associated and newly described type strains.</title>
        <authorList>
            <person name="Whitman W."/>
        </authorList>
    </citation>
    <scope>NUCLEOTIDE SEQUENCE [LARGE SCALE GENOMIC DNA]</scope>
    <source>
        <strain evidence="3 4">CECT 8976</strain>
    </source>
</reference>
<dbReference type="OrthoDB" id="5298822at2"/>
<name>A0A4R7B4X9_9NEIS</name>
<dbReference type="RefSeq" id="WP_133680668.1">
    <property type="nucleotide sequence ID" value="NZ_SNZP01000007.1"/>
</dbReference>
<gene>
    <name evidence="3" type="ORF">DFP86_10774</name>
</gene>
<protein>
    <submittedName>
        <fullName evidence="3">Tetratricopeptide repeat protein</fullName>
    </submittedName>
</protein>
<dbReference type="SUPFAM" id="SSF48452">
    <property type="entry name" value="TPR-like"/>
    <property type="match status" value="1"/>
</dbReference>
<proteinExistence type="predicted"/>
<organism evidence="3 4">
    <name type="scientific">Paludibacterium purpuratum</name>
    <dbReference type="NCBI Taxonomy" id="1144873"/>
    <lineage>
        <taxon>Bacteria</taxon>
        <taxon>Pseudomonadati</taxon>
        <taxon>Pseudomonadota</taxon>
        <taxon>Betaproteobacteria</taxon>
        <taxon>Neisseriales</taxon>
        <taxon>Chromobacteriaceae</taxon>
        <taxon>Paludibacterium</taxon>
    </lineage>
</organism>
<feature type="region of interest" description="Disordered" evidence="1">
    <location>
        <begin position="231"/>
        <end position="290"/>
    </location>
</feature>
<keyword evidence="4" id="KW-1185">Reference proteome</keyword>
<sequence length="290" mass="30625">MNAEQQQIQTAVQQGDYARAENLIQQVLQKHPNSAKAHYIHAEVLAHQNQFKQAQQEVAAAKQLDPKITFTAPEKFGKFEAYLDVAVHHPAQKTSQTQSTVVVPAQPAPAQHGIGMMSILVGVLILVMIAYFISRMFARRPTVITTAPGYPAGGAQGYANGPTYGNGPGYGGGNGGTTIINNTTGGGYGSGVGSTVAAGLGGVAAGMMLERALDERREGEGYREAPLHEQAAYQQPVDDSESNYAEQQLEQQPIDMGNDDNSWDDGSAAGGGDSWDDSSAGGSDDSNNSW</sequence>
<dbReference type="Gene3D" id="1.25.40.10">
    <property type="entry name" value="Tetratricopeptide repeat domain"/>
    <property type="match status" value="1"/>
</dbReference>
<feature type="compositionally biased region" description="Low complexity" evidence="1">
    <location>
        <begin position="277"/>
        <end position="290"/>
    </location>
</feature>
<keyword evidence="2" id="KW-0472">Membrane</keyword>
<dbReference type="Proteomes" id="UP000295611">
    <property type="component" value="Unassembled WGS sequence"/>
</dbReference>
<dbReference type="EMBL" id="SNZP01000007">
    <property type="protein sequence ID" value="TDR79710.1"/>
    <property type="molecule type" value="Genomic_DNA"/>
</dbReference>
<evidence type="ECO:0000256" key="1">
    <source>
        <dbReference type="SAM" id="MobiDB-lite"/>
    </source>
</evidence>
<evidence type="ECO:0000313" key="4">
    <source>
        <dbReference type="Proteomes" id="UP000295611"/>
    </source>
</evidence>
<comment type="caution">
    <text evidence="3">The sequence shown here is derived from an EMBL/GenBank/DDBJ whole genome shotgun (WGS) entry which is preliminary data.</text>
</comment>
<keyword evidence="2" id="KW-0812">Transmembrane</keyword>
<dbReference type="Pfam" id="PF14559">
    <property type="entry name" value="TPR_19"/>
    <property type="match status" value="1"/>
</dbReference>
<feature type="transmembrane region" description="Helical" evidence="2">
    <location>
        <begin position="114"/>
        <end position="133"/>
    </location>
</feature>
<dbReference type="InterPro" id="IPR011990">
    <property type="entry name" value="TPR-like_helical_dom_sf"/>
</dbReference>
<evidence type="ECO:0000256" key="2">
    <source>
        <dbReference type="SAM" id="Phobius"/>
    </source>
</evidence>